<feature type="transmembrane region" description="Helical" evidence="8">
    <location>
        <begin position="40"/>
        <end position="66"/>
    </location>
</feature>
<evidence type="ECO:0000256" key="3">
    <source>
        <dbReference type="ARBA" id="ARBA00022519"/>
    </source>
</evidence>
<dbReference type="AlphaFoldDB" id="A0A9D2RRU1"/>
<dbReference type="GO" id="GO:0015744">
    <property type="term" value="P:succinate transport"/>
    <property type="evidence" value="ECO:0007669"/>
    <property type="project" value="TreeGrafter"/>
</dbReference>
<organism evidence="10 11">
    <name type="scientific">Candidatus Oscillibacter excrementigallinarum</name>
    <dbReference type="NCBI Taxonomy" id="2838716"/>
    <lineage>
        <taxon>Bacteria</taxon>
        <taxon>Bacillati</taxon>
        <taxon>Bacillota</taxon>
        <taxon>Clostridia</taxon>
        <taxon>Eubacteriales</taxon>
        <taxon>Oscillospiraceae</taxon>
        <taxon>Oscillibacter</taxon>
    </lineage>
</organism>
<evidence type="ECO:0000313" key="10">
    <source>
        <dbReference type="EMBL" id="HJB13041.1"/>
    </source>
</evidence>
<evidence type="ECO:0000313" key="11">
    <source>
        <dbReference type="Proteomes" id="UP000823824"/>
    </source>
</evidence>
<proteinExistence type="inferred from homology"/>
<feature type="transmembrane region" description="Helical" evidence="8">
    <location>
        <begin position="118"/>
        <end position="139"/>
    </location>
</feature>
<keyword evidence="5 8" id="KW-1133">Transmembrane helix</keyword>
<dbReference type="PANTHER" id="PTHR34390">
    <property type="entry name" value="UPF0442 PROTEIN YJJB-RELATED"/>
    <property type="match status" value="1"/>
</dbReference>
<reference evidence="10" key="2">
    <citation type="submission" date="2021-04" db="EMBL/GenBank/DDBJ databases">
        <authorList>
            <person name="Gilroy R."/>
        </authorList>
    </citation>
    <scope>NUCLEOTIDE SEQUENCE</scope>
    <source>
        <strain evidence="10">ChiBcec18-1249</strain>
    </source>
</reference>
<evidence type="ECO:0000256" key="4">
    <source>
        <dbReference type="ARBA" id="ARBA00022692"/>
    </source>
</evidence>
<protein>
    <submittedName>
        <fullName evidence="10">Threonine/serine exporter family protein</fullName>
    </submittedName>
</protein>
<evidence type="ECO:0000256" key="6">
    <source>
        <dbReference type="ARBA" id="ARBA00023136"/>
    </source>
</evidence>
<evidence type="ECO:0000256" key="1">
    <source>
        <dbReference type="ARBA" id="ARBA00004651"/>
    </source>
</evidence>
<evidence type="ECO:0000256" key="8">
    <source>
        <dbReference type="SAM" id="Phobius"/>
    </source>
</evidence>
<feature type="transmembrane region" description="Helical" evidence="8">
    <location>
        <begin position="7"/>
        <end position="28"/>
    </location>
</feature>
<reference evidence="10" key="1">
    <citation type="journal article" date="2021" name="PeerJ">
        <title>Extensive microbial diversity within the chicken gut microbiome revealed by metagenomics and culture.</title>
        <authorList>
            <person name="Gilroy R."/>
            <person name="Ravi A."/>
            <person name="Getino M."/>
            <person name="Pursley I."/>
            <person name="Horton D.L."/>
            <person name="Alikhan N.F."/>
            <person name="Baker D."/>
            <person name="Gharbi K."/>
            <person name="Hall N."/>
            <person name="Watson M."/>
            <person name="Adriaenssens E.M."/>
            <person name="Foster-Nyarko E."/>
            <person name="Jarju S."/>
            <person name="Secka A."/>
            <person name="Antonio M."/>
            <person name="Oren A."/>
            <person name="Chaudhuri R.R."/>
            <person name="La Ragione R."/>
            <person name="Hildebrand F."/>
            <person name="Pallen M.J."/>
        </authorList>
    </citation>
    <scope>NUCLEOTIDE SEQUENCE</scope>
    <source>
        <strain evidence="10">ChiBcec18-1249</strain>
    </source>
</reference>
<keyword evidence="2" id="KW-1003">Cell membrane</keyword>
<dbReference type="Pfam" id="PF12821">
    <property type="entry name" value="ThrE_2"/>
    <property type="match status" value="1"/>
</dbReference>
<keyword evidence="6 8" id="KW-0472">Membrane</keyword>
<name>A0A9D2RRU1_9FIRM</name>
<comment type="similarity">
    <text evidence="7">Belongs to the ThrE exporter (TC 2.A.79) family.</text>
</comment>
<dbReference type="InterPro" id="IPR050539">
    <property type="entry name" value="ThrE_Dicarb/AminoAcid_Exp"/>
</dbReference>
<keyword evidence="4 8" id="KW-0812">Transmembrane</keyword>
<evidence type="ECO:0000256" key="2">
    <source>
        <dbReference type="ARBA" id="ARBA00022475"/>
    </source>
</evidence>
<gene>
    <name evidence="10" type="ORF">H9787_04955</name>
</gene>
<keyword evidence="3" id="KW-0997">Cell inner membrane</keyword>
<feature type="transmembrane region" description="Helical" evidence="8">
    <location>
        <begin position="78"/>
        <end position="98"/>
    </location>
</feature>
<dbReference type="PANTHER" id="PTHR34390:SF1">
    <property type="entry name" value="SUCCINATE TRANSPORTER SUBUNIT YJJB-RELATED"/>
    <property type="match status" value="1"/>
</dbReference>
<evidence type="ECO:0000256" key="5">
    <source>
        <dbReference type="ARBA" id="ARBA00022989"/>
    </source>
</evidence>
<evidence type="ECO:0000256" key="7">
    <source>
        <dbReference type="ARBA" id="ARBA00034125"/>
    </source>
</evidence>
<sequence>MELWSQYILPCLCAFAGCIGFTLVFNIHGPGKLIGGFGGALGWLVYLLGGKTILAGFFAAAAISLFSEVMARIRRCPVTGYQLVALLPLVPGGGIYYAMSYCLEGDTERFLTTLLDTLGTAAALAVGVILASSLFRAVFFHLARSRKMTDPGGQRPA</sequence>
<comment type="subcellular location">
    <subcellularLocation>
        <location evidence="1">Cell membrane</location>
        <topology evidence="1">Multi-pass membrane protein</topology>
    </subcellularLocation>
</comment>
<evidence type="ECO:0000259" key="9">
    <source>
        <dbReference type="Pfam" id="PF12821"/>
    </source>
</evidence>
<accession>A0A9D2RRU1</accession>
<dbReference type="InterPro" id="IPR024528">
    <property type="entry name" value="ThrE_2"/>
</dbReference>
<dbReference type="Proteomes" id="UP000823824">
    <property type="component" value="Unassembled WGS sequence"/>
</dbReference>
<dbReference type="GO" id="GO:0005886">
    <property type="term" value="C:plasma membrane"/>
    <property type="evidence" value="ECO:0007669"/>
    <property type="project" value="UniProtKB-SubCell"/>
</dbReference>
<comment type="caution">
    <text evidence="10">The sequence shown here is derived from an EMBL/GenBank/DDBJ whole genome shotgun (WGS) entry which is preliminary data.</text>
</comment>
<feature type="domain" description="Threonine/Serine exporter ThrE" evidence="9">
    <location>
        <begin position="11"/>
        <end position="133"/>
    </location>
</feature>
<dbReference type="EMBL" id="DWZJ01000039">
    <property type="protein sequence ID" value="HJB13041.1"/>
    <property type="molecule type" value="Genomic_DNA"/>
</dbReference>